<dbReference type="PANTHER" id="PTHR23245:SF25">
    <property type="entry name" value="TRNA WYBUTOSINE-SYNTHESIZING PROTEIN 2 HOMOLOG"/>
    <property type="match status" value="1"/>
</dbReference>
<keyword evidence="4 6" id="KW-0819">tRNA processing</keyword>
<evidence type="ECO:0000256" key="5">
    <source>
        <dbReference type="ARBA" id="ARBA00049400"/>
    </source>
</evidence>
<keyword evidence="3 6" id="KW-0949">S-adenosyl-L-methionine</keyword>
<comment type="pathway">
    <text evidence="1 6">tRNA modification; wybutosine-tRNA(Phe) biosynthesis.</text>
</comment>
<dbReference type="EMBL" id="ML996706">
    <property type="protein sequence ID" value="KAF2396713.1"/>
    <property type="molecule type" value="Genomic_DNA"/>
</dbReference>
<sequence>MSGYIADEPRAVLVPARYVKTVKTALEARSWLDRRSKIRRDDKDPSLHIIPTTLHHNSQICAEVLLLAHLNLPLDLPIELIDHPDPPDLPKESRLKTAVRDSLLHMDVPREEIIELLKDVAKGYSIYYPVLLLPAHAFSSEAWTKFLNNCGKHAFDDENNFFVALARRIDVKYIARNAPIPPNTVRRVQNVMRVPMRLEPLYGEWPSKPTFKNAIWMCTTQYGITQIWSPVHSMFSRGNIKEKKRLLGLESVKSAAEEGGVAVDLYAGIGYFALCYAKKGLKVLCWEVNKWSVEGVKRGANFNKWDVAVVDAGGEESLENEEVPEEDLKRQIEAAKKVLKVPVTIPPREPLRLPPYQESPPPFGERYPSPDRLSYEGYKLIVFHGTNAGAGPVVDALRSKLGPVRHVNCGLLPTSRWSWPTAVRCLDESGGWIHVHENFSAATISEEAEEVRMGIQAEVDKLYDPGQRVASVEHVERVKTYAPGVVHCVVDVRISPY</sequence>
<dbReference type="UniPathway" id="UPA00375"/>
<evidence type="ECO:0000313" key="9">
    <source>
        <dbReference type="Proteomes" id="UP000799640"/>
    </source>
</evidence>
<evidence type="ECO:0000256" key="3">
    <source>
        <dbReference type="ARBA" id="ARBA00022691"/>
    </source>
</evidence>
<evidence type="ECO:0000259" key="7">
    <source>
        <dbReference type="PROSITE" id="PS51684"/>
    </source>
</evidence>
<comment type="catalytic activity">
    <reaction evidence="5">
        <text>4-demethylwyosine(37) in tRNA(Phe) + S-adenosyl-L-methionine = 4-demethyl-7-[(3S)-3-amino-3-carboxypropyl]wyosine(37) in tRNA(Phe) + S-methyl-5'-thioadenosine + H(+)</text>
        <dbReference type="Rhea" id="RHEA:36355"/>
        <dbReference type="Rhea" id="RHEA-COMP:10164"/>
        <dbReference type="Rhea" id="RHEA-COMP:10378"/>
        <dbReference type="ChEBI" id="CHEBI:15378"/>
        <dbReference type="ChEBI" id="CHEBI:17509"/>
        <dbReference type="ChEBI" id="CHEBI:59789"/>
        <dbReference type="ChEBI" id="CHEBI:64315"/>
        <dbReference type="ChEBI" id="CHEBI:73550"/>
        <dbReference type="EC" id="2.5.1.114"/>
    </reaction>
</comment>
<proteinExistence type="inferred from homology"/>
<dbReference type="GO" id="GO:0031591">
    <property type="term" value="P:wybutosine biosynthetic process"/>
    <property type="evidence" value="ECO:0007669"/>
    <property type="project" value="InterPro"/>
</dbReference>
<dbReference type="Pfam" id="PF02475">
    <property type="entry name" value="TRM5-TYW2_MTfase"/>
    <property type="match status" value="1"/>
</dbReference>
<evidence type="ECO:0000313" key="8">
    <source>
        <dbReference type="EMBL" id="KAF2396713.1"/>
    </source>
</evidence>
<dbReference type="InterPro" id="IPR030382">
    <property type="entry name" value="MeTrfase_TRM5/TYW2"/>
</dbReference>
<dbReference type="InterPro" id="IPR029063">
    <property type="entry name" value="SAM-dependent_MTases_sf"/>
</dbReference>
<dbReference type="PIRSF" id="PIRSF038972">
    <property type="entry name" value="Trm12"/>
    <property type="match status" value="1"/>
</dbReference>
<comment type="function">
    <text evidence="6">S-adenosyl-L-methionine-dependent transferase that acts as a component of the wybutosine biosynthesis pathway. Wybutosine is a hyper modified guanosine with a tricyclic base found at the 3'-position adjacent to the anticodon of eukaryotic phenylalanine tRNA. Catalyzes the transfer of the alpha-amino-alpha-carboxypropyl (acp) group from S-adenosyl-L-methionine to the C-7 position of 4-demethylwyosine (imG-14) to produce wybutosine-86.</text>
</comment>
<dbReference type="GO" id="GO:0030488">
    <property type="term" value="P:tRNA methylation"/>
    <property type="evidence" value="ECO:0007669"/>
    <property type="project" value="TreeGrafter"/>
</dbReference>
<accession>A0A6G1HKX4</accession>
<evidence type="ECO:0000256" key="2">
    <source>
        <dbReference type="ARBA" id="ARBA00022679"/>
    </source>
</evidence>
<keyword evidence="9" id="KW-1185">Reference proteome</keyword>
<comment type="similarity">
    <text evidence="6">Belongs to the class I-like SAM-binding methyltransferase superfamily. TRM5/TYW2 family.</text>
</comment>
<dbReference type="GO" id="GO:0008175">
    <property type="term" value="F:tRNA methyltransferase activity"/>
    <property type="evidence" value="ECO:0007669"/>
    <property type="project" value="TreeGrafter"/>
</dbReference>
<dbReference type="AlphaFoldDB" id="A0A6G1HKX4"/>
<dbReference type="PANTHER" id="PTHR23245">
    <property type="entry name" value="TRNA METHYLTRANSFERASE"/>
    <property type="match status" value="1"/>
</dbReference>
<evidence type="ECO:0000256" key="6">
    <source>
        <dbReference type="PIRNR" id="PIRNR038972"/>
    </source>
</evidence>
<dbReference type="Gene3D" id="3.40.50.150">
    <property type="entry name" value="Vaccinia Virus protein VP39"/>
    <property type="match status" value="1"/>
</dbReference>
<keyword evidence="2 6" id="KW-0808">Transferase</keyword>
<dbReference type="GO" id="GO:0102522">
    <property type="term" value="F:tRNA 4-demethylwyosine alpha-amino-alpha-carboxypropyltransferase activity"/>
    <property type="evidence" value="ECO:0007669"/>
    <property type="project" value="UniProtKB-EC"/>
</dbReference>
<dbReference type="PROSITE" id="PS51684">
    <property type="entry name" value="SAM_MT_TRM5_TYW2"/>
    <property type="match status" value="1"/>
</dbReference>
<evidence type="ECO:0000256" key="4">
    <source>
        <dbReference type="ARBA" id="ARBA00022694"/>
    </source>
</evidence>
<dbReference type="GO" id="GO:0008757">
    <property type="term" value="F:S-adenosylmethionine-dependent methyltransferase activity"/>
    <property type="evidence" value="ECO:0007669"/>
    <property type="project" value="InterPro"/>
</dbReference>
<gene>
    <name evidence="8" type="ORF">EJ06DRAFT_533972</name>
</gene>
<protein>
    <recommendedName>
        <fullName evidence="6">tRNA wybutosine-synthesizing protein 2</fullName>
        <shortName evidence="6">tRNA-yW-synthesizing protein 2</shortName>
    </recommendedName>
    <alternativeName>
        <fullName evidence="6">tRNA(Phe) (4-demethylwyosine(37)-C(7)) aminocarboxypropyltransferase</fullName>
    </alternativeName>
</protein>
<name>A0A6G1HKX4_9PEZI</name>
<dbReference type="Proteomes" id="UP000799640">
    <property type="component" value="Unassembled WGS sequence"/>
</dbReference>
<dbReference type="OrthoDB" id="2387925at2759"/>
<feature type="domain" description="SAM-dependent methyltransferase TRM5/TYW2-type" evidence="7">
    <location>
        <begin position="162"/>
        <end position="496"/>
    </location>
</feature>
<reference evidence="8" key="1">
    <citation type="journal article" date="2020" name="Stud. Mycol.">
        <title>101 Dothideomycetes genomes: a test case for predicting lifestyles and emergence of pathogens.</title>
        <authorList>
            <person name="Haridas S."/>
            <person name="Albert R."/>
            <person name="Binder M."/>
            <person name="Bloem J."/>
            <person name="Labutti K."/>
            <person name="Salamov A."/>
            <person name="Andreopoulos B."/>
            <person name="Baker S."/>
            <person name="Barry K."/>
            <person name="Bills G."/>
            <person name="Bluhm B."/>
            <person name="Cannon C."/>
            <person name="Castanera R."/>
            <person name="Culley D."/>
            <person name="Daum C."/>
            <person name="Ezra D."/>
            <person name="Gonzalez J."/>
            <person name="Henrissat B."/>
            <person name="Kuo A."/>
            <person name="Liang C."/>
            <person name="Lipzen A."/>
            <person name="Lutzoni F."/>
            <person name="Magnuson J."/>
            <person name="Mondo S."/>
            <person name="Nolan M."/>
            <person name="Ohm R."/>
            <person name="Pangilinan J."/>
            <person name="Park H.-J."/>
            <person name="Ramirez L."/>
            <person name="Alfaro M."/>
            <person name="Sun H."/>
            <person name="Tritt A."/>
            <person name="Yoshinaga Y."/>
            <person name="Zwiers L.-H."/>
            <person name="Turgeon B."/>
            <person name="Goodwin S."/>
            <person name="Spatafora J."/>
            <person name="Crous P."/>
            <person name="Grigoriev I."/>
        </authorList>
    </citation>
    <scope>NUCLEOTIDE SEQUENCE</scope>
    <source>
        <strain evidence="8">CBS 262.69</strain>
    </source>
</reference>
<dbReference type="InterPro" id="IPR026274">
    <property type="entry name" value="tRNA_wybutosine_synth_prot_2"/>
</dbReference>
<comment type="subcellular location">
    <subcellularLocation>
        <location evidence="6">Cytoplasm</location>
    </subcellularLocation>
</comment>
<dbReference type="SUPFAM" id="SSF53335">
    <property type="entry name" value="S-adenosyl-L-methionine-dependent methyltransferases"/>
    <property type="match status" value="1"/>
</dbReference>
<evidence type="ECO:0000256" key="1">
    <source>
        <dbReference type="ARBA" id="ARBA00004797"/>
    </source>
</evidence>
<dbReference type="InterPro" id="IPR056743">
    <property type="entry name" value="TRM5-TYW2-like_MTfase"/>
</dbReference>
<keyword evidence="6" id="KW-0963">Cytoplasm</keyword>
<dbReference type="GO" id="GO:0005737">
    <property type="term" value="C:cytoplasm"/>
    <property type="evidence" value="ECO:0007669"/>
    <property type="project" value="UniProtKB-SubCell"/>
</dbReference>
<organism evidence="8 9">
    <name type="scientific">Trichodelitschia bisporula</name>
    <dbReference type="NCBI Taxonomy" id="703511"/>
    <lineage>
        <taxon>Eukaryota</taxon>
        <taxon>Fungi</taxon>
        <taxon>Dikarya</taxon>
        <taxon>Ascomycota</taxon>
        <taxon>Pezizomycotina</taxon>
        <taxon>Dothideomycetes</taxon>
        <taxon>Dothideomycetes incertae sedis</taxon>
        <taxon>Phaeotrichales</taxon>
        <taxon>Phaeotrichaceae</taxon>
        <taxon>Trichodelitschia</taxon>
    </lineage>
</organism>